<dbReference type="Proteomes" id="UP000231279">
    <property type="component" value="Unassembled WGS sequence"/>
</dbReference>
<evidence type="ECO:0000313" key="3">
    <source>
        <dbReference type="Proteomes" id="UP000231279"/>
    </source>
</evidence>
<reference evidence="3" key="1">
    <citation type="journal article" date="2018" name="Gigascience">
        <title>Genome assembly of the Pink Ipe (Handroanthus impetiginosus, Bignoniaceae), a highly valued, ecologically keystone Neotropical timber forest tree.</title>
        <authorList>
            <person name="Silva-Junior O.B."/>
            <person name="Grattapaglia D."/>
            <person name="Novaes E."/>
            <person name="Collevatti R.G."/>
        </authorList>
    </citation>
    <scope>NUCLEOTIDE SEQUENCE [LARGE SCALE GENOMIC DNA]</scope>
    <source>
        <strain evidence="3">cv. UFG-1</strain>
    </source>
</reference>
<feature type="compositionally biased region" description="Polar residues" evidence="1">
    <location>
        <begin position="1"/>
        <end position="11"/>
    </location>
</feature>
<organism evidence="2 3">
    <name type="scientific">Handroanthus impetiginosus</name>
    <dbReference type="NCBI Taxonomy" id="429701"/>
    <lineage>
        <taxon>Eukaryota</taxon>
        <taxon>Viridiplantae</taxon>
        <taxon>Streptophyta</taxon>
        <taxon>Embryophyta</taxon>
        <taxon>Tracheophyta</taxon>
        <taxon>Spermatophyta</taxon>
        <taxon>Magnoliopsida</taxon>
        <taxon>eudicotyledons</taxon>
        <taxon>Gunneridae</taxon>
        <taxon>Pentapetalae</taxon>
        <taxon>asterids</taxon>
        <taxon>lamiids</taxon>
        <taxon>Lamiales</taxon>
        <taxon>Bignoniaceae</taxon>
        <taxon>Crescentiina</taxon>
        <taxon>Tabebuia alliance</taxon>
        <taxon>Handroanthus</taxon>
    </lineage>
</organism>
<evidence type="ECO:0000256" key="1">
    <source>
        <dbReference type="SAM" id="MobiDB-lite"/>
    </source>
</evidence>
<dbReference type="EMBL" id="NKXS01006810">
    <property type="protein sequence ID" value="PIN00682.1"/>
    <property type="molecule type" value="Genomic_DNA"/>
</dbReference>
<evidence type="ECO:0000313" key="2">
    <source>
        <dbReference type="EMBL" id="PIN00682.1"/>
    </source>
</evidence>
<proteinExistence type="predicted"/>
<name>A0A2G9G652_9LAMI</name>
<dbReference type="AlphaFoldDB" id="A0A2G9G652"/>
<protein>
    <submittedName>
        <fullName evidence="2">Uncharacterized protein</fullName>
    </submittedName>
</protein>
<comment type="caution">
    <text evidence="2">The sequence shown here is derived from an EMBL/GenBank/DDBJ whole genome shotgun (WGS) entry which is preliminary data.</text>
</comment>
<feature type="region of interest" description="Disordered" evidence="1">
    <location>
        <begin position="1"/>
        <end position="50"/>
    </location>
</feature>
<keyword evidence="3" id="KW-1185">Reference proteome</keyword>
<gene>
    <name evidence="2" type="ORF">CDL12_26816</name>
</gene>
<feature type="compositionally biased region" description="Low complexity" evidence="1">
    <location>
        <begin position="31"/>
        <end position="40"/>
    </location>
</feature>
<sequence>MSETGEYNTSGGARKEYLPAVTPGGGRQKEAAAAAAAPTRQRTRVTPRRGTVIKKVIADLVGSSSPKS</sequence>
<accession>A0A2G9G652</accession>